<feature type="domain" description="Tyrosine specific protein phosphatases" evidence="1">
    <location>
        <begin position="81"/>
        <end position="135"/>
    </location>
</feature>
<gene>
    <name evidence="2" type="ORF">EZJ44_00560</name>
</gene>
<dbReference type="PROSITE" id="PS50056">
    <property type="entry name" value="TYR_PHOSPHATASE_2"/>
    <property type="match status" value="1"/>
</dbReference>
<protein>
    <submittedName>
        <fullName evidence="2">Protein phosphatase</fullName>
    </submittedName>
</protein>
<dbReference type="InterPro" id="IPR029021">
    <property type="entry name" value="Prot-tyrosine_phosphatase-like"/>
</dbReference>
<evidence type="ECO:0000259" key="1">
    <source>
        <dbReference type="PROSITE" id="PS50056"/>
    </source>
</evidence>
<sequence length="157" mass="17393">MNQRRLGGNMKQWHDTDGVVEFPSGRQVRGRSWRASVSEDADISVVLTTASGKEFSNNGIIGAGETITIDWPDYRLPRRPAQAIQVLREVWERAEHELLEITCSGGVGRTGTALAILAIFEGMTAADAIDFVQEKYNPGSVSEHAQRGFLRDFDTEE</sequence>
<dbReference type="AlphaFoldDB" id="A0A4Q9V242"/>
<dbReference type="OrthoDB" id="2629679at2"/>
<dbReference type="GO" id="GO:0004725">
    <property type="term" value="F:protein tyrosine phosphatase activity"/>
    <property type="evidence" value="ECO:0007669"/>
    <property type="project" value="InterPro"/>
</dbReference>
<dbReference type="Gene3D" id="3.90.190.10">
    <property type="entry name" value="Protein tyrosine phosphatase superfamily"/>
    <property type="match status" value="1"/>
</dbReference>
<dbReference type="Pfam" id="PF00102">
    <property type="entry name" value="Y_phosphatase"/>
    <property type="match status" value="1"/>
</dbReference>
<dbReference type="SUPFAM" id="SSF52799">
    <property type="entry name" value="(Phosphotyrosine protein) phosphatases II"/>
    <property type="match status" value="1"/>
</dbReference>
<reference evidence="2 3" key="1">
    <citation type="submission" date="2019-02" db="EMBL/GenBank/DDBJ databases">
        <title>Arcanobacterium bovis sp. nov., isolated from the milk of a cow with mastitis.</title>
        <authorList>
            <person name="Sammra O."/>
            <person name="Foster G."/>
            <person name="Hassan A."/>
            <person name="Alssahen M."/>
            <person name="Laemmler C."/>
            <person name="Borowiak M."/>
            <person name="Malorny B."/>
            <person name="Abdulmawjood A."/>
        </authorList>
    </citation>
    <scope>NUCLEOTIDE SEQUENCE [LARGE SCALE GENOMIC DNA]</scope>
    <source>
        <strain evidence="2 3">C605018/01/1</strain>
    </source>
</reference>
<evidence type="ECO:0000313" key="2">
    <source>
        <dbReference type="EMBL" id="TBW23670.1"/>
    </source>
</evidence>
<dbReference type="InterPro" id="IPR000387">
    <property type="entry name" value="Tyr_Pase_dom"/>
</dbReference>
<keyword evidence="3" id="KW-1185">Reference proteome</keyword>
<dbReference type="EMBL" id="SJDT01000001">
    <property type="protein sequence ID" value="TBW23670.1"/>
    <property type="molecule type" value="Genomic_DNA"/>
</dbReference>
<accession>A0A4Q9V242</accession>
<evidence type="ECO:0000313" key="3">
    <source>
        <dbReference type="Proteomes" id="UP000293036"/>
    </source>
</evidence>
<proteinExistence type="predicted"/>
<dbReference type="Proteomes" id="UP000293036">
    <property type="component" value="Unassembled WGS sequence"/>
</dbReference>
<comment type="caution">
    <text evidence="2">The sequence shown here is derived from an EMBL/GenBank/DDBJ whole genome shotgun (WGS) entry which is preliminary data.</text>
</comment>
<organism evidence="2 3">
    <name type="scientific">Arcanobacterium bovis</name>
    <dbReference type="NCBI Taxonomy" id="2529275"/>
    <lineage>
        <taxon>Bacteria</taxon>
        <taxon>Bacillati</taxon>
        <taxon>Actinomycetota</taxon>
        <taxon>Actinomycetes</taxon>
        <taxon>Actinomycetales</taxon>
        <taxon>Actinomycetaceae</taxon>
        <taxon>Arcanobacterium</taxon>
    </lineage>
</organism>
<dbReference type="InterPro" id="IPR000242">
    <property type="entry name" value="PTP_cat"/>
</dbReference>
<name>A0A4Q9V242_9ACTO</name>